<evidence type="ECO:0000313" key="3">
    <source>
        <dbReference type="Proteomes" id="UP000238479"/>
    </source>
</evidence>
<keyword evidence="3" id="KW-1185">Reference proteome</keyword>
<evidence type="ECO:0000256" key="1">
    <source>
        <dbReference type="SAM" id="MobiDB-lite"/>
    </source>
</evidence>
<dbReference type="OrthoDB" id="1899291at2759"/>
<dbReference type="STRING" id="74649.A0A2P6REP5"/>
<comment type="caution">
    <text evidence="2">The sequence shown here is derived from an EMBL/GenBank/DDBJ whole genome shotgun (WGS) entry which is preliminary data.</text>
</comment>
<sequence length="306" mass="35642">MGSWGRQQQQQRGDTYHQRGSWTKFQNRKPPQHHDSWQFSVPSWEKKFCTSVGSVPWKKLLDTKRCMYLYENIVQWNDSAGEEAFQNAKNRFWAKINGLPCDISLPDPDIYIDEIDWNSSIDPELILDLEREPKPSDDETKGEGVIVGHPLLLNQSFSCTGWGDAEDDFKKDASRDVEHWGPGGNADNKENPWEPVSDQNKEAVGGWGSGWNKWENNDNTSDWNTHFDDPHKNMDWKRADRVYWGNVDARNRANNGGASWNHSRNRTSRFQGDYYQKDRGWRNGGRRNRDNVGYQRNGTWNDCQQV</sequence>
<dbReference type="AlphaFoldDB" id="A0A2P6REP5"/>
<dbReference type="EMBL" id="PDCK01000041">
    <property type="protein sequence ID" value="PRQ44903.1"/>
    <property type="molecule type" value="Genomic_DNA"/>
</dbReference>
<organism evidence="2 3">
    <name type="scientific">Rosa chinensis</name>
    <name type="common">China rose</name>
    <dbReference type="NCBI Taxonomy" id="74649"/>
    <lineage>
        <taxon>Eukaryota</taxon>
        <taxon>Viridiplantae</taxon>
        <taxon>Streptophyta</taxon>
        <taxon>Embryophyta</taxon>
        <taxon>Tracheophyta</taxon>
        <taxon>Spermatophyta</taxon>
        <taxon>Magnoliopsida</taxon>
        <taxon>eudicotyledons</taxon>
        <taxon>Gunneridae</taxon>
        <taxon>Pentapetalae</taxon>
        <taxon>rosids</taxon>
        <taxon>fabids</taxon>
        <taxon>Rosales</taxon>
        <taxon>Rosaceae</taxon>
        <taxon>Rosoideae</taxon>
        <taxon>Rosoideae incertae sedis</taxon>
        <taxon>Rosa</taxon>
    </lineage>
</organism>
<dbReference type="PANTHER" id="PTHR34567">
    <property type="entry name" value="FK506-BINDING-LIKE PROTEIN"/>
    <property type="match status" value="1"/>
</dbReference>
<reference evidence="2 3" key="1">
    <citation type="journal article" date="2018" name="Nat. Genet.">
        <title>The Rosa genome provides new insights in the design of modern roses.</title>
        <authorList>
            <person name="Bendahmane M."/>
        </authorList>
    </citation>
    <scope>NUCLEOTIDE SEQUENCE [LARGE SCALE GENOMIC DNA]</scope>
    <source>
        <strain evidence="3">cv. Old Blush</strain>
    </source>
</reference>
<name>A0A2P6REP5_ROSCH</name>
<dbReference type="Gramene" id="PRQ44903">
    <property type="protein sequence ID" value="PRQ44903"/>
    <property type="gene ID" value="RchiOBHm_Chr3g0484321"/>
</dbReference>
<protein>
    <submittedName>
        <fullName evidence="2">Uncharacterized protein</fullName>
    </submittedName>
</protein>
<feature type="region of interest" description="Disordered" evidence="1">
    <location>
        <begin position="1"/>
        <end position="36"/>
    </location>
</feature>
<evidence type="ECO:0000313" key="2">
    <source>
        <dbReference type="EMBL" id="PRQ44903.1"/>
    </source>
</evidence>
<proteinExistence type="predicted"/>
<feature type="compositionally biased region" description="Polar residues" evidence="1">
    <location>
        <begin position="294"/>
        <end position="306"/>
    </location>
</feature>
<feature type="region of interest" description="Disordered" evidence="1">
    <location>
        <begin position="251"/>
        <end position="306"/>
    </location>
</feature>
<dbReference type="PANTHER" id="PTHR34567:SF3">
    <property type="entry name" value="FK506-BINDING-LIKE PROTEIN"/>
    <property type="match status" value="1"/>
</dbReference>
<gene>
    <name evidence="2" type="ORF">RchiOBHm_Chr3g0484321</name>
</gene>
<feature type="compositionally biased region" description="Polar residues" evidence="1">
    <location>
        <begin position="252"/>
        <end position="262"/>
    </location>
</feature>
<accession>A0A2P6REP5</accession>
<feature type="compositionally biased region" description="Low complexity" evidence="1">
    <location>
        <begin position="1"/>
        <end position="13"/>
    </location>
</feature>
<dbReference type="OMA" id="NCHPVPL"/>
<dbReference type="Proteomes" id="UP000238479">
    <property type="component" value="Chromosome 3"/>
</dbReference>